<reference evidence="1 2" key="1">
    <citation type="journal article" date="2019" name="Mol. Ecol. Resour.">
        <title>Improving Illumina assemblies with Hi-C and long reads: an example with the North African dromedary.</title>
        <authorList>
            <person name="Elbers J.P."/>
            <person name="Rogers M.F."/>
            <person name="Perelman P.L."/>
            <person name="Proskuryakova A.A."/>
            <person name="Serdyukova N.A."/>
            <person name="Johnson W.E."/>
            <person name="Horin P."/>
            <person name="Corander J."/>
            <person name="Murphy D."/>
            <person name="Burger P.A."/>
        </authorList>
    </citation>
    <scope>NUCLEOTIDE SEQUENCE [LARGE SCALE GENOMIC DNA]</scope>
    <source>
        <strain evidence="1">Drom800</strain>
        <tissue evidence="1">Blood</tissue>
    </source>
</reference>
<dbReference type="AlphaFoldDB" id="A0A5N4D8X1"/>
<name>A0A5N4D8X1_CAMDR</name>
<keyword evidence="2" id="KW-1185">Reference proteome</keyword>
<protein>
    <submittedName>
        <fullName evidence="1">Uncharacterized protein</fullName>
    </submittedName>
</protein>
<evidence type="ECO:0000313" key="2">
    <source>
        <dbReference type="Proteomes" id="UP000299084"/>
    </source>
</evidence>
<evidence type="ECO:0000313" key="1">
    <source>
        <dbReference type="EMBL" id="KAB1267542.1"/>
    </source>
</evidence>
<organism evidence="1 2">
    <name type="scientific">Camelus dromedarius</name>
    <name type="common">Dromedary</name>
    <name type="synonym">Arabian camel</name>
    <dbReference type="NCBI Taxonomy" id="9838"/>
    <lineage>
        <taxon>Eukaryota</taxon>
        <taxon>Metazoa</taxon>
        <taxon>Chordata</taxon>
        <taxon>Craniata</taxon>
        <taxon>Vertebrata</taxon>
        <taxon>Euteleostomi</taxon>
        <taxon>Mammalia</taxon>
        <taxon>Eutheria</taxon>
        <taxon>Laurasiatheria</taxon>
        <taxon>Artiodactyla</taxon>
        <taxon>Tylopoda</taxon>
        <taxon>Camelidae</taxon>
        <taxon>Camelus</taxon>
    </lineage>
</organism>
<accession>A0A5N4D8X1</accession>
<sequence length="48" mass="5372">MRHMAQAPLLYQQVANKQPDIGCPPANLPTNFRYIGSGPNWQNHPADL</sequence>
<dbReference type="EMBL" id="JWIN03000014">
    <property type="protein sequence ID" value="KAB1267542.1"/>
    <property type="molecule type" value="Genomic_DNA"/>
</dbReference>
<gene>
    <name evidence="1" type="ORF">Cadr_000012574</name>
</gene>
<dbReference type="Proteomes" id="UP000299084">
    <property type="component" value="Unassembled WGS sequence"/>
</dbReference>
<proteinExistence type="predicted"/>
<comment type="caution">
    <text evidence="1">The sequence shown here is derived from an EMBL/GenBank/DDBJ whole genome shotgun (WGS) entry which is preliminary data.</text>
</comment>